<sequence>MKGLSILSTILLIFTAASPCHGQNFSTYATVQPKSKSNKQLVIWISICAAVLVVVVVVVTIIMATYRRRIKSALKMVLPLYRRPDQTCTLPNLTASQHLDAINFGPRRFRYAELKVATNNFSEEQLLGRGGFGSVYKGVILESANQNEKITVAIKRMAKNSKQGEREFHSEVLSIGRLRHRNLVSLLGWCHECDELLLVYDFMAKGSLEQHLYHKLGYPTLPWQSRFQILQGIASALDYLHSGWEKCILHRDIKPSNVLLDCHMTARLGDFGLARLAGHTIVSELNPNSRASMGSNVGGTLGYMAPEVFMHGKLTKKADVYSFGMVALEVVCGQRPPGFYSEDEEECLVGFVWSAYLKGQLLDVIDSSLRECSEMNSIAVQQQMTSVLQLGLLCTQLDPALRPPTNRLLQGLNGDLNISLPSSKTGSPSSAMSLFSRSYLRSGSNYAVYFGATNFSYAELQAATEDFSESRVVGKGWYGQVYKGKFTSKQEVAIKRVSPNSQGEEFHAEILTTIGRSRHRNLVSLLGWCYEKGELFLVYEFMENGWLEDFLQPTNGAKPLPWTSRFRILEGIAAALDYLHSGCQQKCILHKDIKPRNVMLDNHMTAKLADFGLQSIAEIKSSKTEVDPYMAPELLISGDDSAASVKSDVYSFGMLALEVVCGRSPHTKGKEDLVPWVRSMHKRGLLWDVIDPALETAFFEKSAASDVDAYAFRNQVDFDFDEVKHRQQMTRVVQLGMSCTLPEPSLRPHSKRLIQALYGDWNMSLPPSYASSESALSSSCSASFEDYHSSATDPLLSNLG</sequence>
<feature type="chain" id="PRO_5035852054" description="Protein kinase domain-containing protein" evidence="16">
    <location>
        <begin position="23"/>
        <end position="800"/>
    </location>
</feature>
<dbReference type="GO" id="GO:0005886">
    <property type="term" value="C:plasma membrane"/>
    <property type="evidence" value="ECO:0007669"/>
    <property type="project" value="UniProtKB-SubCell"/>
</dbReference>
<feature type="binding site" evidence="14">
    <location>
        <position position="155"/>
    </location>
    <ligand>
        <name>ATP</name>
        <dbReference type="ChEBI" id="CHEBI:30616"/>
    </ligand>
</feature>
<evidence type="ECO:0000256" key="7">
    <source>
        <dbReference type="ARBA" id="ARBA00022741"/>
    </source>
</evidence>
<gene>
    <name evidence="18" type="ORF">KC19_6G033900</name>
</gene>
<dbReference type="PANTHER" id="PTHR27007">
    <property type="match status" value="1"/>
</dbReference>
<dbReference type="PROSITE" id="PS00107">
    <property type="entry name" value="PROTEIN_KINASE_ATP"/>
    <property type="match status" value="2"/>
</dbReference>
<dbReference type="Gene3D" id="1.10.510.10">
    <property type="entry name" value="Transferase(Phosphotransferase) domain 1"/>
    <property type="match status" value="2"/>
</dbReference>
<dbReference type="InterPro" id="IPR008271">
    <property type="entry name" value="Ser/Thr_kinase_AS"/>
</dbReference>
<evidence type="ECO:0000256" key="3">
    <source>
        <dbReference type="ARBA" id="ARBA00022527"/>
    </source>
</evidence>
<evidence type="ECO:0000256" key="12">
    <source>
        <dbReference type="ARBA" id="ARBA00023170"/>
    </source>
</evidence>
<evidence type="ECO:0000313" key="19">
    <source>
        <dbReference type="Proteomes" id="UP000822688"/>
    </source>
</evidence>
<feature type="domain" description="Protein kinase" evidence="17">
    <location>
        <begin position="121"/>
        <end position="420"/>
    </location>
</feature>
<feature type="transmembrane region" description="Helical" evidence="15">
    <location>
        <begin position="41"/>
        <end position="66"/>
    </location>
</feature>
<evidence type="ECO:0000256" key="13">
    <source>
        <dbReference type="ARBA" id="ARBA00023180"/>
    </source>
</evidence>
<keyword evidence="10 15" id="KW-1133">Transmembrane helix</keyword>
<dbReference type="Gene3D" id="3.30.200.20">
    <property type="entry name" value="Phosphorylase Kinase, domain 1"/>
    <property type="match status" value="2"/>
</dbReference>
<keyword evidence="19" id="KW-1185">Reference proteome</keyword>
<evidence type="ECO:0000256" key="2">
    <source>
        <dbReference type="ARBA" id="ARBA00022475"/>
    </source>
</evidence>
<keyword evidence="4" id="KW-0808">Transferase</keyword>
<evidence type="ECO:0000256" key="9">
    <source>
        <dbReference type="ARBA" id="ARBA00022840"/>
    </source>
</evidence>
<feature type="signal peptide" evidence="16">
    <location>
        <begin position="1"/>
        <end position="22"/>
    </location>
</feature>
<dbReference type="SMART" id="SM00220">
    <property type="entry name" value="S_TKc"/>
    <property type="match status" value="2"/>
</dbReference>
<dbReference type="EMBL" id="CM026427">
    <property type="protein sequence ID" value="KAG0568619.1"/>
    <property type="molecule type" value="Genomic_DNA"/>
</dbReference>
<dbReference type="InterPro" id="IPR011009">
    <property type="entry name" value="Kinase-like_dom_sf"/>
</dbReference>
<evidence type="ECO:0000259" key="17">
    <source>
        <dbReference type="PROSITE" id="PS50011"/>
    </source>
</evidence>
<name>A0A8T0HES3_CERPU</name>
<reference evidence="18 19" key="1">
    <citation type="submission" date="2020-06" db="EMBL/GenBank/DDBJ databases">
        <title>WGS assembly of Ceratodon purpureus strain R40.</title>
        <authorList>
            <person name="Carey S.B."/>
            <person name="Jenkins J."/>
            <person name="Shu S."/>
            <person name="Lovell J.T."/>
            <person name="Sreedasyam A."/>
            <person name="Maumus F."/>
            <person name="Tiley G.P."/>
            <person name="Fernandez-Pozo N."/>
            <person name="Barry K."/>
            <person name="Chen C."/>
            <person name="Wang M."/>
            <person name="Lipzen A."/>
            <person name="Daum C."/>
            <person name="Saski C.A."/>
            <person name="Payton A.C."/>
            <person name="Mcbreen J.C."/>
            <person name="Conrad R.E."/>
            <person name="Kollar L.M."/>
            <person name="Olsson S."/>
            <person name="Huttunen S."/>
            <person name="Landis J.B."/>
            <person name="Wickett N.J."/>
            <person name="Johnson M.G."/>
            <person name="Rensing S.A."/>
            <person name="Grimwood J."/>
            <person name="Schmutz J."/>
            <person name="Mcdaniel S.F."/>
        </authorList>
    </citation>
    <scope>NUCLEOTIDE SEQUENCE [LARGE SCALE GENOMIC DNA]</scope>
    <source>
        <strain evidence="18 19">R40</strain>
    </source>
</reference>
<evidence type="ECO:0000256" key="10">
    <source>
        <dbReference type="ARBA" id="ARBA00022989"/>
    </source>
</evidence>
<evidence type="ECO:0000256" key="14">
    <source>
        <dbReference type="PROSITE-ProRule" id="PRU10141"/>
    </source>
</evidence>
<evidence type="ECO:0000256" key="5">
    <source>
        <dbReference type="ARBA" id="ARBA00022692"/>
    </source>
</evidence>
<keyword evidence="12" id="KW-0675">Receptor</keyword>
<dbReference type="InterPro" id="IPR000719">
    <property type="entry name" value="Prot_kinase_dom"/>
</dbReference>
<keyword evidence="5 15" id="KW-0812">Transmembrane</keyword>
<dbReference type="InterPro" id="IPR050528">
    <property type="entry name" value="L-type_Lectin-RKs"/>
</dbReference>
<feature type="binding site" evidence="14">
    <location>
        <position position="495"/>
    </location>
    <ligand>
        <name>ATP</name>
        <dbReference type="ChEBI" id="CHEBI:30616"/>
    </ligand>
</feature>
<organism evidence="18 19">
    <name type="scientific">Ceratodon purpureus</name>
    <name type="common">Fire moss</name>
    <name type="synonym">Dicranum purpureum</name>
    <dbReference type="NCBI Taxonomy" id="3225"/>
    <lineage>
        <taxon>Eukaryota</taxon>
        <taxon>Viridiplantae</taxon>
        <taxon>Streptophyta</taxon>
        <taxon>Embryophyta</taxon>
        <taxon>Bryophyta</taxon>
        <taxon>Bryophytina</taxon>
        <taxon>Bryopsida</taxon>
        <taxon>Dicranidae</taxon>
        <taxon>Pseudoditrichales</taxon>
        <taxon>Ditrichaceae</taxon>
        <taxon>Ceratodon</taxon>
    </lineage>
</organism>
<evidence type="ECO:0000256" key="8">
    <source>
        <dbReference type="ARBA" id="ARBA00022777"/>
    </source>
</evidence>
<keyword evidence="13" id="KW-0325">Glycoprotein</keyword>
<comment type="caution">
    <text evidence="18">The sequence shown here is derived from an EMBL/GenBank/DDBJ whole genome shotgun (WGS) entry which is preliminary data.</text>
</comment>
<dbReference type="PROSITE" id="PS00108">
    <property type="entry name" value="PROTEIN_KINASE_ST"/>
    <property type="match status" value="2"/>
</dbReference>
<dbReference type="InterPro" id="IPR001245">
    <property type="entry name" value="Ser-Thr/Tyr_kinase_cat_dom"/>
</dbReference>
<keyword evidence="11 15" id="KW-0472">Membrane</keyword>
<evidence type="ECO:0000313" key="18">
    <source>
        <dbReference type="EMBL" id="KAG0568619.1"/>
    </source>
</evidence>
<keyword evidence="2" id="KW-1003">Cell membrane</keyword>
<dbReference type="GO" id="GO:0005524">
    <property type="term" value="F:ATP binding"/>
    <property type="evidence" value="ECO:0007669"/>
    <property type="project" value="UniProtKB-UniRule"/>
</dbReference>
<evidence type="ECO:0000256" key="6">
    <source>
        <dbReference type="ARBA" id="ARBA00022729"/>
    </source>
</evidence>
<evidence type="ECO:0000256" key="15">
    <source>
        <dbReference type="SAM" id="Phobius"/>
    </source>
</evidence>
<dbReference type="GO" id="GO:0004674">
    <property type="term" value="F:protein serine/threonine kinase activity"/>
    <property type="evidence" value="ECO:0007669"/>
    <property type="project" value="UniProtKB-KW"/>
</dbReference>
<accession>A0A8T0HES3</accession>
<proteinExistence type="predicted"/>
<keyword evidence="9 14" id="KW-0067">ATP-binding</keyword>
<dbReference type="Pfam" id="PF07714">
    <property type="entry name" value="PK_Tyr_Ser-Thr"/>
    <property type="match status" value="1"/>
</dbReference>
<keyword evidence="3" id="KW-0723">Serine/threonine-protein kinase</keyword>
<evidence type="ECO:0000256" key="16">
    <source>
        <dbReference type="SAM" id="SignalP"/>
    </source>
</evidence>
<dbReference type="AlphaFoldDB" id="A0A8T0HES3"/>
<feature type="domain" description="Protein kinase" evidence="17">
    <location>
        <begin position="467"/>
        <end position="765"/>
    </location>
</feature>
<comment type="subcellular location">
    <subcellularLocation>
        <location evidence="1">Cell membrane</location>
        <topology evidence="1">Single-pass type I membrane protein</topology>
    </subcellularLocation>
</comment>
<dbReference type="SUPFAM" id="SSF56112">
    <property type="entry name" value="Protein kinase-like (PK-like)"/>
    <property type="match status" value="2"/>
</dbReference>
<evidence type="ECO:0000256" key="1">
    <source>
        <dbReference type="ARBA" id="ARBA00004251"/>
    </source>
</evidence>
<evidence type="ECO:0000256" key="11">
    <source>
        <dbReference type="ARBA" id="ARBA00023136"/>
    </source>
</evidence>
<dbReference type="Pfam" id="PF00069">
    <property type="entry name" value="Pkinase"/>
    <property type="match status" value="1"/>
</dbReference>
<dbReference type="CDD" id="cd14066">
    <property type="entry name" value="STKc_IRAK"/>
    <property type="match status" value="1"/>
</dbReference>
<keyword evidence="7 14" id="KW-0547">Nucleotide-binding</keyword>
<dbReference type="InterPro" id="IPR017441">
    <property type="entry name" value="Protein_kinase_ATP_BS"/>
</dbReference>
<dbReference type="FunFam" id="3.30.200.20:FF:000168">
    <property type="entry name" value="L-type lectin-domain containing receptor kinase IX.1"/>
    <property type="match status" value="1"/>
</dbReference>
<dbReference type="Proteomes" id="UP000822688">
    <property type="component" value="Chromosome 6"/>
</dbReference>
<evidence type="ECO:0000256" key="4">
    <source>
        <dbReference type="ARBA" id="ARBA00022679"/>
    </source>
</evidence>
<keyword evidence="8" id="KW-0418">Kinase</keyword>
<protein>
    <recommendedName>
        <fullName evidence="17">Protein kinase domain-containing protein</fullName>
    </recommendedName>
</protein>
<dbReference type="GO" id="GO:0002229">
    <property type="term" value="P:defense response to oomycetes"/>
    <property type="evidence" value="ECO:0007669"/>
    <property type="project" value="UniProtKB-ARBA"/>
</dbReference>
<keyword evidence="6 16" id="KW-0732">Signal</keyword>
<dbReference type="FunFam" id="3.30.200.20:FF:000039">
    <property type="entry name" value="receptor-like protein kinase FERONIA"/>
    <property type="match status" value="1"/>
</dbReference>
<dbReference type="FunFam" id="1.10.510.10:FF:000240">
    <property type="entry name" value="Lectin-domain containing receptor kinase A4.3"/>
    <property type="match status" value="1"/>
</dbReference>
<dbReference type="PROSITE" id="PS50011">
    <property type="entry name" value="PROTEIN_KINASE_DOM"/>
    <property type="match status" value="2"/>
</dbReference>